<comment type="similarity">
    <text evidence="6 17">Belongs to the class-IV pyridoxal-phosphate-dependent aminotransferase family.</text>
</comment>
<evidence type="ECO:0000256" key="9">
    <source>
        <dbReference type="ARBA" id="ARBA00022576"/>
    </source>
</evidence>
<dbReference type="UniPathway" id="UPA00048">
    <property type="reaction ID" value="UER00073"/>
</dbReference>
<keyword evidence="13 19" id="KW-0100">Branched-chain amino acid biosynthesis</keyword>
<comment type="catalytic activity">
    <reaction evidence="14 19">
        <text>L-valine + 2-oxoglutarate = 3-methyl-2-oxobutanoate + L-glutamate</text>
        <dbReference type="Rhea" id="RHEA:24813"/>
        <dbReference type="ChEBI" id="CHEBI:11851"/>
        <dbReference type="ChEBI" id="CHEBI:16810"/>
        <dbReference type="ChEBI" id="CHEBI:29985"/>
        <dbReference type="ChEBI" id="CHEBI:57762"/>
        <dbReference type="EC" id="2.6.1.42"/>
    </reaction>
</comment>
<dbReference type="InterPro" id="IPR043132">
    <property type="entry name" value="BCAT-like_C"/>
</dbReference>
<dbReference type="GO" id="GO:0005829">
    <property type="term" value="C:cytosol"/>
    <property type="evidence" value="ECO:0007669"/>
    <property type="project" value="TreeGrafter"/>
</dbReference>
<evidence type="ECO:0000256" key="15">
    <source>
        <dbReference type="ARBA" id="ARBA00048798"/>
    </source>
</evidence>
<dbReference type="SUPFAM" id="SSF56752">
    <property type="entry name" value="D-aminoacid aminotransferase-like PLP-dependent enzymes"/>
    <property type="match status" value="1"/>
</dbReference>
<evidence type="ECO:0000313" key="20">
    <source>
        <dbReference type="EMBL" id="TQV73964.1"/>
    </source>
</evidence>
<sequence>MAEREEITVANSTPENIWFNGKLCPWQDAQVHVLTHAIHYGSSVFEGIRVYETPRGPQVFRLQDHVQRLFDSAKIYRMNIPFSQQEIIDGCKAAVASNNLNSAYLRPIAFYGDVGLGLTPPDVPVQVAIAAFEWGAYLGEDGLANGVDVCVSSWSRLAPNTMPTGAKAGGNYLSSQLISMEAKRHGYHEGIAMDINGMISEGAGENLFVVRKNVIYTPPLSGCILPGLTRDTVMQFAKAMDLEVREECIARESLYLADEIFMTGTAAEIVPVRSVDRITIGDGKRGPIAASMQQKFFGLFSGKTIDEWGWLEPVKSSEQTKPQLVEQELKVNA</sequence>
<dbReference type="EMBL" id="VIKR01000003">
    <property type="protein sequence ID" value="TQV73964.1"/>
    <property type="molecule type" value="Genomic_DNA"/>
</dbReference>
<dbReference type="PANTHER" id="PTHR42743">
    <property type="entry name" value="AMINO-ACID AMINOTRANSFERASE"/>
    <property type="match status" value="1"/>
</dbReference>
<dbReference type="UniPathway" id="UPA00047">
    <property type="reaction ID" value="UER00058"/>
</dbReference>
<dbReference type="Pfam" id="PF01063">
    <property type="entry name" value="Aminotran_4"/>
    <property type="match status" value="1"/>
</dbReference>
<comment type="pathway">
    <text evidence="4 19">Amino-acid biosynthesis; L-valine biosynthesis; L-valine from pyruvate: step 4/4.</text>
</comment>
<evidence type="ECO:0000256" key="8">
    <source>
        <dbReference type="ARBA" id="ARBA00018179"/>
    </source>
</evidence>
<dbReference type="OrthoDB" id="21319at2"/>
<keyword evidence="21" id="KW-1185">Reference proteome</keyword>
<name>A0A545T9T1_9GAMM</name>
<keyword evidence="11 19" id="KW-0808">Transferase</keyword>
<dbReference type="AlphaFoldDB" id="A0A545T9T1"/>
<dbReference type="FunFam" id="3.20.10.10:FF:000001">
    <property type="entry name" value="Branched-chain-amino-acid aminotransferase"/>
    <property type="match status" value="1"/>
</dbReference>
<accession>A0A545T9T1</accession>
<dbReference type="EC" id="2.6.1.42" evidence="7 19"/>
<dbReference type="GO" id="GO:0009099">
    <property type="term" value="P:L-valine biosynthetic process"/>
    <property type="evidence" value="ECO:0007669"/>
    <property type="project" value="UniProtKB-UniPathway"/>
</dbReference>
<evidence type="ECO:0000313" key="21">
    <source>
        <dbReference type="Proteomes" id="UP000317839"/>
    </source>
</evidence>
<comment type="cofactor">
    <cofactor evidence="1 18">
        <name>pyridoxal 5'-phosphate</name>
        <dbReference type="ChEBI" id="CHEBI:597326"/>
    </cofactor>
</comment>
<organism evidence="20 21">
    <name type="scientific">Aliikangiella marina</name>
    <dbReference type="NCBI Taxonomy" id="1712262"/>
    <lineage>
        <taxon>Bacteria</taxon>
        <taxon>Pseudomonadati</taxon>
        <taxon>Pseudomonadota</taxon>
        <taxon>Gammaproteobacteria</taxon>
        <taxon>Oceanospirillales</taxon>
        <taxon>Pleioneaceae</taxon>
        <taxon>Aliikangiella</taxon>
    </lineage>
</organism>
<dbReference type="GO" id="GO:0052655">
    <property type="term" value="F:L-valine-2-oxoglutarate transaminase activity"/>
    <property type="evidence" value="ECO:0007669"/>
    <property type="project" value="RHEA"/>
</dbReference>
<evidence type="ECO:0000256" key="5">
    <source>
        <dbReference type="ARBA" id="ARBA00005072"/>
    </source>
</evidence>
<comment type="catalytic activity">
    <reaction evidence="16 19">
        <text>L-leucine + 2-oxoglutarate = 4-methyl-2-oxopentanoate + L-glutamate</text>
        <dbReference type="Rhea" id="RHEA:18321"/>
        <dbReference type="ChEBI" id="CHEBI:16810"/>
        <dbReference type="ChEBI" id="CHEBI:17865"/>
        <dbReference type="ChEBI" id="CHEBI:29985"/>
        <dbReference type="ChEBI" id="CHEBI:57427"/>
        <dbReference type="EC" id="2.6.1.42"/>
    </reaction>
</comment>
<dbReference type="PROSITE" id="PS00770">
    <property type="entry name" value="AA_TRANSFER_CLASS_4"/>
    <property type="match status" value="1"/>
</dbReference>
<dbReference type="PANTHER" id="PTHR42743:SF11">
    <property type="entry name" value="AMINODEOXYCHORISMATE LYASE"/>
    <property type="match status" value="1"/>
</dbReference>
<evidence type="ECO:0000256" key="6">
    <source>
        <dbReference type="ARBA" id="ARBA00009320"/>
    </source>
</evidence>
<evidence type="ECO:0000256" key="7">
    <source>
        <dbReference type="ARBA" id="ARBA00013053"/>
    </source>
</evidence>
<dbReference type="UniPathway" id="UPA00049">
    <property type="reaction ID" value="UER00062"/>
</dbReference>
<evidence type="ECO:0000256" key="3">
    <source>
        <dbReference type="ARBA" id="ARBA00004824"/>
    </source>
</evidence>
<comment type="pathway">
    <text evidence="3 19">Amino-acid biosynthesis; L-isoleucine biosynthesis; L-isoleucine from 2-oxobutanoate: step 4/4.</text>
</comment>
<evidence type="ECO:0000256" key="16">
    <source>
        <dbReference type="ARBA" id="ARBA00049229"/>
    </source>
</evidence>
<evidence type="ECO:0000256" key="13">
    <source>
        <dbReference type="ARBA" id="ARBA00023304"/>
    </source>
</evidence>
<dbReference type="NCBIfam" id="TIGR01122">
    <property type="entry name" value="ilvE_I"/>
    <property type="match status" value="1"/>
</dbReference>
<evidence type="ECO:0000256" key="18">
    <source>
        <dbReference type="RuleBase" id="RU004516"/>
    </source>
</evidence>
<dbReference type="GO" id="GO:0006532">
    <property type="term" value="P:aspartate biosynthetic process"/>
    <property type="evidence" value="ECO:0007669"/>
    <property type="project" value="TreeGrafter"/>
</dbReference>
<evidence type="ECO:0000256" key="1">
    <source>
        <dbReference type="ARBA" id="ARBA00001933"/>
    </source>
</evidence>
<dbReference type="InterPro" id="IPR033939">
    <property type="entry name" value="BCAT_family"/>
</dbReference>
<comment type="function">
    <text evidence="2 19">Acts on leucine, isoleucine and valine.</text>
</comment>
<dbReference type="NCBIfam" id="NF005146">
    <property type="entry name" value="PRK06606.1"/>
    <property type="match status" value="1"/>
</dbReference>
<dbReference type="InterPro" id="IPR018300">
    <property type="entry name" value="Aminotrans_IV_CS"/>
</dbReference>
<dbReference type="InterPro" id="IPR036038">
    <property type="entry name" value="Aminotransferase-like"/>
</dbReference>
<evidence type="ECO:0000256" key="2">
    <source>
        <dbReference type="ARBA" id="ARBA00003109"/>
    </source>
</evidence>
<comment type="caution">
    <text evidence="20">The sequence shown here is derived from an EMBL/GenBank/DDBJ whole genome shotgun (WGS) entry which is preliminary data.</text>
</comment>
<dbReference type="GO" id="GO:0052656">
    <property type="term" value="F:L-isoleucine-2-oxoglutarate transaminase activity"/>
    <property type="evidence" value="ECO:0007669"/>
    <property type="project" value="RHEA"/>
</dbReference>
<dbReference type="Gene3D" id="3.30.470.10">
    <property type="match status" value="1"/>
</dbReference>
<comment type="pathway">
    <text evidence="5 19">Amino-acid biosynthesis; L-leucine biosynthesis; L-leucine from 3-methyl-2-oxobutanoate: step 4/4.</text>
</comment>
<comment type="catalytic activity">
    <reaction evidence="15 19">
        <text>L-isoleucine + 2-oxoglutarate = (S)-3-methyl-2-oxopentanoate + L-glutamate</text>
        <dbReference type="Rhea" id="RHEA:24801"/>
        <dbReference type="ChEBI" id="CHEBI:16810"/>
        <dbReference type="ChEBI" id="CHEBI:29985"/>
        <dbReference type="ChEBI" id="CHEBI:35146"/>
        <dbReference type="ChEBI" id="CHEBI:58045"/>
        <dbReference type="EC" id="2.6.1.42"/>
    </reaction>
</comment>
<keyword evidence="9 19" id="KW-0032">Aminotransferase</keyword>
<evidence type="ECO:0000256" key="14">
    <source>
        <dbReference type="ARBA" id="ARBA00048212"/>
    </source>
</evidence>
<dbReference type="InterPro" id="IPR050571">
    <property type="entry name" value="Class-IV_PLP-Dep_Aminotrnsfr"/>
</dbReference>
<dbReference type="GO" id="GO:0009098">
    <property type="term" value="P:L-leucine biosynthetic process"/>
    <property type="evidence" value="ECO:0007669"/>
    <property type="project" value="UniProtKB-UniPathway"/>
</dbReference>
<reference evidence="20 21" key="1">
    <citation type="submission" date="2019-06" db="EMBL/GenBank/DDBJ databases">
        <title>Draft genome of Aliikangiella marina GYP-15.</title>
        <authorList>
            <person name="Wang G."/>
        </authorList>
    </citation>
    <scope>NUCLEOTIDE SEQUENCE [LARGE SCALE GENOMIC DNA]</scope>
    <source>
        <strain evidence="20 21">GYP-15</strain>
    </source>
</reference>
<evidence type="ECO:0000256" key="10">
    <source>
        <dbReference type="ARBA" id="ARBA00022605"/>
    </source>
</evidence>
<keyword evidence="10 19" id="KW-0028">Amino-acid biosynthesis</keyword>
<dbReference type="GO" id="GO:0009097">
    <property type="term" value="P:isoleucine biosynthetic process"/>
    <property type="evidence" value="ECO:0007669"/>
    <property type="project" value="UniProtKB-UniPathway"/>
</dbReference>
<evidence type="ECO:0000256" key="11">
    <source>
        <dbReference type="ARBA" id="ARBA00022679"/>
    </source>
</evidence>
<dbReference type="Gene3D" id="3.20.10.10">
    <property type="entry name" value="D-amino Acid Aminotransferase, subunit A, domain 2"/>
    <property type="match status" value="1"/>
</dbReference>
<protein>
    <recommendedName>
        <fullName evidence="8 19">Branched-chain-amino-acid aminotransferase</fullName>
        <shortName evidence="19">BCAT</shortName>
        <ecNumber evidence="7 19">2.6.1.42</ecNumber>
    </recommendedName>
</protein>
<evidence type="ECO:0000256" key="17">
    <source>
        <dbReference type="RuleBase" id="RU004106"/>
    </source>
</evidence>
<dbReference type="CDD" id="cd01557">
    <property type="entry name" value="BCAT_beta_family"/>
    <property type="match status" value="1"/>
</dbReference>
<dbReference type="InterPro" id="IPR001544">
    <property type="entry name" value="Aminotrans_IV"/>
</dbReference>
<evidence type="ECO:0000256" key="12">
    <source>
        <dbReference type="ARBA" id="ARBA00022898"/>
    </source>
</evidence>
<dbReference type="InterPro" id="IPR043131">
    <property type="entry name" value="BCAT-like_N"/>
</dbReference>
<dbReference type="GO" id="GO:0052654">
    <property type="term" value="F:L-leucine-2-oxoglutarate transaminase activity"/>
    <property type="evidence" value="ECO:0007669"/>
    <property type="project" value="RHEA"/>
</dbReference>
<proteinExistence type="inferred from homology"/>
<evidence type="ECO:0000256" key="19">
    <source>
        <dbReference type="RuleBase" id="RU364094"/>
    </source>
</evidence>
<gene>
    <name evidence="19" type="primary">ilvE</name>
    <name evidence="20" type="ORF">FLL45_13965</name>
</gene>
<evidence type="ECO:0000256" key="4">
    <source>
        <dbReference type="ARBA" id="ARBA00004931"/>
    </source>
</evidence>
<dbReference type="Proteomes" id="UP000317839">
    <property type="component" value="Unassembled WGS sequence"/>
</dbReference>
<dbReference type="InterPro" id="IPR005785">
    <property type="entry name" value="B_amino_transI"/>
</dbReference>
<keyword evidence="12 18" id="KW-0663">Pyridoxal phosphate</keyword>